<evidence type="ECO:0000256" key="4">
    <source>
        <dbReference type="SAM" id="MobiDB-lite"/>
    </source>
</evidence>
<keyword evidence="1" id="KW-0119">Carbohydrate metabolism</keyword>
<sequence>MPRLSWPVAWTAAGAAAVALLAANLAAPPVLAVSAPPANAVVPAENAAPRQGAGGAAGTDVTPPSTPPTVYACPPPLPTGSSQGVIGLCWSPSTDDVAVTGYEVYRLTAAGFVKAASTTSTSFVTTGLTVGRTYTFYLVAKDATGNTSRPTAPFSTPAVTGMSVSPTPVTGDTTPPSKPAGLRANCLPDFRGTSLCWSESTDDVGVAAYDIYRRTDTAWILAGTKPGGTWNFLEGNLVTGQTYTYVIVARDAAGNLSLPSDPVNVIASGGYPGTNSPPASPPPPATCKVEYSAWSFPGGFTASVKITNTGSSAVSGWTLRFAFPDAGQKVAQGYSATWSQSGKDVTAVNLLWNQVIEPGKTVLIGFTGKQTGANPDPAAFTLNNGTCVKS</sequence>
<organism evidence="7 8">
    <name type="scientific">Microbispora triticiradicis</name>
    <dbReference type="NCBI Taxonomy" id="2200763"/>
    <lineage>
        <taxon>Bacteria</taxon>
        <taxon>Bacillati</taxon>
        <taxon>Actinomycetota</taxon>
        <taxon>Actinomycetes</taxon>
        <taxon>Streptosporangiales</taxon>
        <taxon>Streptosporangiaceae</taxon>
        <taxon>Microbispora</taxon>
    </lineage>
</organism>
<feature type="domain" description="CBM2" evidence="6">
    <location>
        <begin position="280"/>
        <end position="390"/>
    </location>
</feature>
<dbReference type="InterPro" id="IPR036116">
    <property type="entry name" value="FN3_sf"/>
</dbReference>
<dbReference type="PROSITE" id="PS51173">
    <property type="entry name" value="CBM2"/>
    <property type="match status" value="1"/>
</dbReference>
<dbReference type="InterPro" id="IPR003961">
    <property type="entry name" value="FN3_dom"/>
</dbReference>
<protein>
    <recommendedName>
        <fullName evidence="6">CBM2 domain-containing protein</fullName>
    </recommendedName>
</protein>
<dbReference type="Proteomes" id="UP000309033">
    <property type="component" value="Unassembled WGS sequence"/>
</dbReference>
<dbReference type="GO" id="GO:0000272">
    <property type="term" value="P:polysaccharide catabolic process"/>
    <property type="evidence" value="ECO:0007669"/>
    <property type="project" value="UniProtKB-KW"/>
</dbReference>
<feature type="region of interest" description="Disordered" evidence="4">
    <location>
        <begin position="45"/>
        <end position="70"/>
    </location>
</feature>
<dbReference type="OrthoDB" id="2662392at2"/>
<feature type="compositionally biased region" description="Polar residues" evidence="4">
    <location>
        <begin position="148"/>
        <end position="175"/>
    </location>
</feature>
<accession>A0A5R8Z1Z7</accession>
<evidence type="ECO:0000256" key="1">
    <source>
        <dbReference type="ARBA" id="ARBA00023277"/>
    </source>
</evidence>
<dbReference type="InterPro" id="IPR001919">
    <property type="entry name" value="CBD2"/>
</dbReference>
<evidence type="ECO:0000256" key="5">
    <source>
        <dbReference type="SAM" id="SignalP"/>
    </source>
</evidence>
<evidence type="ECO:0000256" key="3">
    <source>
        <dbReference type="ARBA" id="ARBA00023326"/>
    </source>
</evidence>
<gene>
    <name evidence="7" type="ORF">FED44_16195</name>
</gene>
<keyword evidence="2" id="KW-0326">Glycosidase</keyword>
<dbReference type="AlphaFoldDB" id="A0A5R8Z1Z7"/>
<dbReference type="InterPro" id="IPR008965">
    <property type="entry name" value="CBM2/CBM3_carb-bd_dom_sf"/>
</dbReference>
<evidence type="ECO:0000256" key="2">
    <source>
        <dbReference type="ARBA" id="ARBA00023295"/>
    </source>
</evidence>
<keyword evidence="8" id="KW-1185">Reference proteome</keyword>
<dbReference type="Pfam" id="PF00041">
    <property type="entry name" value="fn3"/>
    <property type="match status" value="1"/>
</dbReference>
<dbReference type="InterPro" id="IPR013783">
    <property type="entry name" value="Ig-like_fold"/>
</dbReference>
<dbReference type="GO" id="GO:0004553">
    <property type="term" value="F:hydrolase activity, hydrolyzing O-glycosyl compounds"/>
    <property type="evidence" value="ECO:0007669"/>
    <property type="project" value="InterPro"/>
</dbReference>
<dbReference type="EMBL" id="VANP01000005">
    <property type="protein sequence ID" value="TLP59808.1"/>
    <property type="molecule type" value="Genomic_DNA"/>
</dbReference>
<dbReference type="SUPFAM" id="SSF49384">
    <property type="entry name" value="Carbohydrate-binding domain"/>
    <property type="match status" value="1"/>
</dbReference>
<evidence type="ECO:0000259" key="6">
    <source>
        <dbReference type="PROSITE" id="PS51173"/>
    </source>
</evidence>
<dbReference type="InterPro" id="IPR012291">
    <property type="entry name" value="CBM2_carb-bd_dom_sf"/>
</dbReference>
<dbReference type="Gene3D" id="2.60.40.10">
    <property type="entry name" value="Immunoglobulins"/>
    <property type="match status" value="2"/>
</dbReference>
<feature type="chain" id="PRO_5024381734" description="CBM2 domain-containing protein" evidence="5">
    <location>
        <begin position="33"/>
        <end position="390"/>
    </location>
</feature>
<dbReference type="Pfam" id="PF00553">
    <property type="entry name" value="CBM_2"/>
    <property type="match status" value="1"/>
</dbReference>
<keyword evidence="3" id="KW-0624">Polysaccharide degradation</keyword>
<reference evidence="7" key="1">
    <citation type="submission" date="2019-05" db="EMBL/GenBank/DDBJ databases">
        <title>Isolation, diversity and antifungal activity of Actinobacteria from wheat.</title>
        <authorList>
            <person name="Yu B."/>
        </authorList>
    </citation>
    <scope>NUCLEOTIDE SEQUENCE [LARGE SCALE GENOMIC DNA]</scope>
    <source>
        <strain evidence="7">NEAU-HEGS1-5</strain>
    </source>
</reference>
<name>A0A5R8Z1Z7_9ACTN</name>
<dbReference type="SUPFAM" id="SSF49265">
    <property type="entry name" value="Fibronectin type III"/>
    <property type="match status" value="1"/>
</dbReference>
<evidence type="ECO:0000313" key="8">
    <source>
        <dbReference type="Proteomes" id="UP000309033"/>
    </source>
</evidence>
<keyword evidence="2" id="KW-0378">Hydrolase</keyword>
<feature type="signal peptide" evidence="5">
    <location>
        <begin position="1"/>
        <end position="32"/>
    </location>
</feature>
<evidence type="ECO:0000313" key="7">
    <source>
        <dbReference type="EMBL" id="TLP59808.1"/>
    </source>
</evidence>
<dbReference type="GO" id="GO:0030247">
    <property type="term" value="F:polysaccharide binding"/>
    <property type="evidence" value="ECO:0007669"/>
    <property type="project" value="UniProtKB-UniRule"/>
</dbReference>
<keyword evidence="5" id="KW-0732">Signal</keyword>
<proteinExistence type="predicted"/>
<comment type="caution">
    <text evidence="7">The sequence shown here is derived from an EMBL/GenBank/DDBJ whole genome shotgun (WGS) entry which is preliminary data.</text>
</comment>
<dbReference type="SMART" id="SM00637">
    <property type="entry name" value="CBD_II"/>
    <property type="match status" value="1"/>
</dbReference>
<dbReference type="Gene3D" id="2.60.40.290">
    <property type="match status" value="1"/>
</dbReference>
<feature type="region of interest" description="Disordered" evidence="4">
    <location>
        <begin position="148"/>
        <end position="181"/>
    </location>
</feature>